<feature type="transmembrane region" description="Helical" evidence="5">
    <location>
        <begin position="70"/>
        <end position="89"/>
    </location>
</feature>
<keyword evidence="3 5" id="KW-1133">Transmembrane helix</keyword>
<dbReference type="AlphaFoldDB" id="G7V945"/>
<evidence type="ECO:0000313" key="7">
    <source>
        <dbReference type="Proteomes" id="UP000005868"/>
    </source>
</evidence>
<dbReference type="HOGENOM" id="CLU_056469_2_2_0"/>
<proteinExistence type="predicted"/>
<evidence type="ECO:0000256" key="2">
    <source>
        <dbReference type="ARBA" id="ARBA00022692"/>
    </source>
</evidence>
<evidence type="ECO:0000256" key="1">
    <source>
        <dbReference type="ARBA" id="ARBA00004141"/>
    </source>
</evidence>
<evidence type="ECO:0000256" key="3">
    <source>
        <dbReference type="ARBA" id="ARBA00022989"/>
    </source>
</evidence>
<accession>G7V945</accession>
<organism evidence="6 7">
    <name type="scientific">Thermovirga lienii (strain ATCC BAA-1197 / DSM 17291 / Cas60314)</name>
    <dbReference type="NCBI Taxonomy" id="580340"/>
    <lineage>
        <taxon>Bacteria</taxon>
        <taxon>Thermotogati</taxon>
        <taxon>Synergistota</taxon>
        <taxon>Synergistia</taxon>
        <taxon>Synergistales</taxon>
        <taxon>Thermovirgaceae</taxon>
        <taxon>Thermovirga</taxon>
    </lineage>
</organism>
<evidence type="ECO:0000313" key="6">
    <source>
        <dbReference type="EMBL" id="AER66414.1"/>
    </source>
</evidence>
<dbReference type="CDD" id="cd16914">
    <property type="entry name" value="EcfT"/>
    <property type="match status" value="1"/>
</dbReference>
<dbReference type="STRING" id="580340.Tlie_0679"/>
<feature type="transmembrane region" description="Helical" evidence="5">
    <location>
        <begin position="109"/>
        <end position="130"/>
    </location>
</feature>
<dbReference type="OrthoDB" id="8075495at2"/>
<feature type="transmembrane region" description="Helical" evidence="5">
    <location>
        <begin position="28"/>
        <end position="58"/>
    </location>
</feature>
<dbReference type="Proteomes" id="UP000005868">
    <property type="component" value="Chromosome"/>
</dbReference>
<protein>
    <submittedName>
        <fullName evidence="6">Cobalt transport protein</fullName>
    </submittedName>
</protein>
<dbReference type="PANTHER" id="PTHR33514:SF13">
    <property type="entry name" value="PROTEIN ABCI12, CHLOROPLASTIC"/>
    <property type="match status" value="1"/>
</dbReference>
<reference evidence="6 7" key="2">
    <citation type="journal article" date="2012" name="Stand. Genomic Sci.">
        <title>Genome sequence of the moderately thermophilic, amino-acid-degrading and sulfur-reducing bacterium Thermovirga lienii type strain (Cas60314(T)).</title>
        <authorList>
            <person name="Goker M."/>
            <person name="Saunders E."/>
            <person name="Lapidus A."/>
            <person name="Nolan M."/>
            <person name="Lucas S."/>
            <person name="Hammon N."/>
            <person name="Deshpande S."/>
            <person name="Cheng J.F."/>
            <person name="Han C."/>
            <person name="Tapia R."/>
            <person name="Goodwin L.A."/>
            <person name="Pitluck S."/>
            <person name="Liolios K."/>
            <person name="Mavromatis K."/>
            <person name="Pagani I."/>
            <person name="Ivanova N."/>
            <person name="Mikhailova N."/>
            <person name="Pati A."/>
            <person name="Chen A."/>
            <person name="Palaniappan K."/>
            <person name="Land M."/>
            <person name="Chang Y.J."/>
            <person name="Jeffries C.D."/>
            <person name="Brambilla E.M."/>
            <person name="Rohde M."/>
            <person name="Spring S."/>
            <person name="Detter J.C."/>
            <person name="Woyke T."/>
            <person name="Bristow J."/>
            <person name="Eisen J.A."/>
            <person name="Markowitz V."/>
            <person name="Hugenholtz P."/>
            <person name="Kyrpides N.C."/>
            <person name="Klenk H.P."/>
        </authorList>
    </citation>
    <scope>NUCLEOTIDE SEQUENCE [LARGE SCALE GENOMIC DNA]</scope>
    <source>
        <strain evidence="7">ATCC BAA-1197 / DSM 17291 / Cas60314</strain>
    </source>
</reference>
<gene>
    <name evidence="6" type="ordered locus">Tlie_0679</name>
</gene>
<feature type="transmembrane region" description="Helical" evidence="5">
    <location>
        <begin position="151"/>
        <end position="169"/>
    </location>
</feature>
<keyword evidence="7" id="KW-1185">Reference proteome</keyword>
<evidence type="ECO:0000256" key="5">
    <source>
        <dbReference type="SAM" id="Phobius"/>
    </source>
</evidence>
<reference evidence="7" key="1">
    <citation type="submission" date="2011-10" db="EMBL/GenBank/DDBJ databases">
        <title>The complete genome of chromosome of Thermovirga lienii DSM 17291.</title>
        <authorList>
            <consortium name="US DOE Joint Genome Institute (JGI-PGF)"/>
            <person name="Lucas S."/>
            <person name="Copeland A."/>
            <person name="Lapidus A."/>
            <person name="Glavina del Rio T."/>
            <person name="Dalin E."/>
            <person name="Tice H."/>
            <person name="Bruce D."/>
            <person name="Goodwin L."/>
            <person name="Pitluck S."/>
            <person name="Peters L."/>
            <person name="Mikhailova N."/>
            <person name="Saunders E."/>
            <person name="Kyrpides N."/>
            <person name="Mavromatis K."/>
            <person name="Ivanova N."/>
            <person name="Last F.I."/>
            <person name="Brettin T."/>
            <person name="Detter J.C."/>
            <person name="Han C."/>
            <person name="Larimer F."/>
            <person name="Land M."/>
            <person name="Hauser L."/>
            <person name="Markowitz V."/>
            <person name="Cheng J.-F."/>
            <person name="Hugenholtz P."/>
            <person name="Woyke T."/>
            <person name="Wu D."/>
            <person name="Spring S."/>
            <person name="Schroeder M."/>
            <person name="Brambilla E.-M."/>
            <person name="Klenk H.-P."/>
            <person name="Eisen J.A."/>
        </authorList>
    </citation>
    <scope>NUCLEOTIDE SEQUENCE [LARGE SCALE GENOMIC DNA]</scope>
    <source>
        <strain evidence="7">ATCC BAA-1197 / DSM 17291 / Cas60314</strain>
    </source>
</reference>
<keyword evidence="2 5" id="KW-0812">Transmembrane</keyword>
<dbReference type="eggNOG" id="COG0619">
    <property type="taxonomic scope" value="Bacteria"/>
</dbReference>
<dbReference type="InterPro" id="IPR003339">
    <property type="entry name" value="ABC/ECF_trnsptr_transmembrane"/>
</dbReference>
<dbReference type="Pfam" id="PF02361">
    <property type="entry name" value="CbiQ"/>
    <property type="match status" value="1"/>
</dbReference>
<sequence>MKFLNHLTLDQYVPADSVIHRMDPRAKIIGVVMVLSGIFAVHRVEGFLLWSLLLLIVVKLSKLPISMVLRSARPVIILVLFTSLIHLFFTKGEVIFQYAFLSITREGVLMAVKISLRLVLLVMYAGLLTLTTSPTELADGLESIFSPLKRFGFPAHEMAMMMTIAIRFIPTLLDETDRIVKAQIARGAELDQGGIMKRIRSFIPILVPLFVIVFQRAEDLAVAMESRNYRGGEGRTRMYPLVWSLKETVFMLVAALVTFLVIMWDKRVWL</sequence>
<dbReference type="GO" id="GO:0005886">
    <property type="term" value="C:plasma membrane"/>
    <property type="evidence" value="ECO:0007669"/>
    <property type="project" value="UniProtKB-ARBA"/>
</dbReference>
<name>G7V945_THELD</name>
<dbReference type="KEGG" id="tli:Tlie_0679"/>
<evidence type="ECO:0000256" key="4">
    <source>
        <dbReference type="ARBA" id="ARBA00023136"/>
    </source>
</evidence>
<keyword evidence="4 5" id="KW-0472">Membrane</keyword>
<comment type="subcellular location">
    <subcellularLocation>
        <location evidence="1">Membrane</location>
        <topology evidence="1">Multi-pass membrane protein</topology>
    </subcellularLocation>
</comment>
<feature type="transmembrane region" description="Helical" evidence="5">
    <location>
        <begin position="238"/>
        <end position="264"/>
    </location>
</feature>
<dbReference type="PANTHER" id="PTHR33514">
    <property type="entry name" value="PROTEIN ABCI12, CHLOROPLASTIC"/>
    <property type="match status" value="1"/>
</dbReference>
<dbReference type="EMBL" id="CP003096">
    <property type="protein sequence ID" value="AER66414.1"/>
    <property type="molecule type" value="Genomic_DNA"/>
</dbReference>